<comment type="caution">
    <text evidence="2">The sequence shown here is derived from an EMBL/GenBank/DDBJ whole genome shotgun (WGS) entry which is preliminary data.</text>
</comment>
<keyword evidence="3" id="KW-1185">Reference proteome</keyword>
<evidence type="ECO:0000313" key="3">
    <source>
        <dbReference type="Proteomes" id="UP001565200"/>
    </source>
</evidence>
<dbReference type="Proteomes" id="UP001565200">
    <property type="component" value="Unassembled WGS sequence"/>
</dbReference>
<evidence type="ECO:0000313" key="2">
    <source>
        <dbReference type="EMBL" id="MEY8244261.1"/>
    </source>
</evidence>
<dbReference type="SUPFAM" id="SSF55961">
    <property type="entry name" value="Bet v1-like"/>
    <property type="match status" value="1"/>
</dbReference>
<proteinExistence type="predicted"/>
<name>A0ABV4CTX2_9BACT</name>
<evidence type="ECO:0000259" key="1">
    <source>
        <dbReference type="Pfam" id="PF19569"/>
    </source>
</evidence>
<gene>
    <name evidence="2" type="ORF">AAK873_01360</name>
</gene>
<feature type="domain" description="START-like" evidence="1">
    <location>
        <begin position="2"/>
        <end position="125"/>
    </location>
</feature>
<dbReference type="InterPro" id="IPR023393">
    <property type="entry name" value="START-like_dom_sf"/>
</dbReference>
<dbReference type="RefSeq" id="WP_121698171.1">
    <property type="nucleotide sequence ID" value="NZ_JBCLPP010000003.1"/>
</dbReference>
<sequence length="126" mass="14580">MEKQKFRLEFAMRSVPVSLLWSYISSATGLKEWFADAVSVAGKKYVFEWNGQEQCATVIGRRDGLSIRFRWDDETSRAYFEMSISVNEMTDDTTLIVTDYAEPDELDDSKELWETQVDTLRRAIGC</sequence>
<protein>
    <submittedName>
        <fullName evidence="2">START-like domain-containing protein</fullName>
    </submittedName>
</protein>
<reference evidence="2 3" key="1">
    <citation type="submission" date="2024-03" db="EMBL/GenBank/DDBJ databases">
        <title>Mouse gut bacterial collection (mGBC) of GemPharmatech.</title>
        <authorList>
            <person name="He Y."/>
            <person name="Dong L."/>
            <person name="Wu D."/>
            <person name="Gao X."/>
            <person name="Lin Z."/>
        </authorList>
    </citation>
    <scope>NUCLEOTIDE SEQUENCE [LARGE SCALE GENOMIC DNA]</scope>
    <source>
        <strain evidence="2 3">54-13</strain>
    </source>
</reference>
<dbReference type="InterPro" id="IPR045736">
    <property type="entry name" value="START_2"/>
</dbReference>
<dbReference type="EMBL" id="JBCLPP010000003">
    <property type="protein sequence ID" value="MEY8244261.1"/>
    <property type="molecule type" value="Genomic_DNA"/>
</dbReference>
<dbReference type="Pfam" id="PF19569">
    <property type="entry name" value="START_2"/>
    <property type="match status" value="1"/>
</dbReference>
<organism evidence="2 3">
    <name type="scientific">Heminiphilus faecis</name>
    <dbReference type="NCBI Taxonomy" id="2601703"/>
    <lineage>
        <taxon>Bacteria</taxon>
        <taxon>Pseudomonadati</taxon>
        <taxon>Bacteroidota</taxon>
        <taxon>Bacteroidia</taxon>
        <taxon>Bacteroidales</taxon>
        <taxon>Muribaculaceae</taxon>
        <taxon>Heminiphilus</taxon>
    </lineage>
</organism>
<accession>A0ABV4CTX2</accession>
<dbReference type="Gene3D" id="3.30.530.20">
    <property type="match status" value="1"/>
</dbReference>